<dbReference type="EMBL" id="RIAR02000001">
    <property type="protein sequence ID" value="NSL88873.1"/>
    <property type="molecule type" value="Genomic_DNA"/>
</dbReference>
<evidence type="ECO:0008006" key="3">
    <source>
        <dbReference type="Google" id="ProtNLM"/>
    </source>
</evidence>
<dbReference type="OrthoDB" id="663527at2"/>
<proteinExistence type="predicted"/>
<protein>
    <recommendedName>
        <fullName evidence="3">Lipoprotein</fullName>
    </recommendedName>
</protein>
<keyword evidence="2" id="KW-1185">Reference proteome</keyword>
<dbReference type="PROSITE" id="PS51257">
    <property type="entry name" value="PROKAR_LIPOPROTEIN"/>
    <property type="match status" value="1"/>
</dbReference>
<dbReference type="AlphaFoldDB" id="A0A9Q5D140"/>
<dbReference type="InterPro" id="IPR045607">
    <property type="entry name" value="DUF6452"/>
</dbReference>
<gene>
    <name evidence="1" type="ORF">ECE50_018675</name>
</gene>
<sequence length="163" mass="18439">MKTIYQILLPCLLLAGIVACENETKICDQTLRTELRIAFKKKPDNFNRIRDTVLPKVTLFAIDQGKNRDSIFKKAPLSSVFLPLSPVADSSIFFLQVDSTAVPDTLTFRYTRSKHFISPGCGFGTYFFLDTMLATKHRIDSIAFNSKSVINSNDTHLTFFFAE</sequence>
<dbReference type="RefSeq" id="WP_127041143.1">
    <property type="nucleotide sequence ID" value="NZ_JAABOK010000012.1"/>
</dbReference>
<accession>A0A9Q5D140</accession>
<reference evidence="1" key="1">
    <citation type="submission" date="2020-05" db="EMBL/GenBank/DDBJ databases">
        <title>Chitinophaga laudate sp. nov., isolated from a tropical peat swamp.</title>
        <authorList>
            <person name="Goh C.B.S."/>
            <person name="Lee M.S."/>
            <person name="Parimannan S."/>
            <person name="Pasbakhsh P."/>
            <person name="Yule C.M."/>
            <person name="Rajandas H."/>
            <person name="Loke S."/>
            <person name="Croft L."/>
            <person name="Tan J.B.L."/>
        </authorList>
    </citation>
    <scope>NUCLEOTIDE SEQUENCE</scope>
    <source>
        <strain evidence="1">Mgbs1</strain>
    </source>
</reference>
<dbReference type="Pfam" id="PF20050">
    <property type="entry name" value="DUF6452"/>
    <property type="match status" value="1"/>
</dbReference>
<evidence type="ECO:0000313" key="1">
    <source>
        <dbReference type="EMBL" id="NSL88873.1"/>
    </source>
</evidence>
<name>A0A9Q5D140_9BACT</name>
<comment type="caution">
    <text evidence="1">The sequence shown here is derived from an EMBL/GenBank/DDBJ whole genome shotgun (WGS) entry which is preliminary data.</text>
</comment>
<dbReference type="Proteomes" id="UP000281028">
    <property type="component" value="Unassembled WGS sequence"/>
</dbReference>
<organism evidence="1 2">
    <name type="scientific">Chitinophaga solisilvae</name>
    <dbReference type="NCBI Taxonomy" id="1233460"/>
    <lineage>
        <taxon>Bacteria</taxon>
        <taxon>Pseudomonadati</taxon>
        <taxon>Bacteroidota</taxon>
        <taxon>Chitinophagia</taxon>
        <taxon>Chitinophagales</taxon>
        <taxon>Chitinophagaceae</taxon>
        <taxon>Chitinophaga</taxon>
    </lineage>
</organism>
<evidence type="ECO:0000313" key="2">
    <source>
        <dbReference type="Proteomes" id="UP000281028"/>
    </source>
</evidence>